<proteinExistence type="predicted"/>
<dbReference type="EMBL" id="JAGIXG020000010">
    <property type="protein sequence ID" value="KAI6782975.1"/>
    <property type="molecule type" value="Genomic_DNA"/>
</dbReference>
<evidence type="ECO:0000313" key="2">
    <source>
        <dbReference type="EMBL" id="KAI6782975.1"/>
    </source>
</evidence>
<protein>
    <submittedName>
        <fullName evidence="2">Uncharacterized protein</fullName>
    </submittedName>
</protein>
<dbReference type="RefSeq" id="XP_051363831.1">
    <property type="nucleotide sequence ID" value="XM_051504743.1"/>
</dbReference>
<organism evidence="2 3">
    <name type="scientific">Emericellopsis cladophorae</name>
    <dbReference type="NCBI Taxonomy" id="2686198"/>
    <lineage>
        <taxon>Eukaryota</taxon>
        <taxon>Fungi</taxon>
        <taxon>Dikarya</taxon>
        <taxon>Ascomycota</taxon>
        <taxon>Pezizomycotina</taxon>
        <taxon>Sordariomycetes</taxon>
        <taxon>Hypocreomycetidae</taxon>
        <taxon>Hypocreales</taxon>
        <taxon>Bionectriaceae</taxon>
        <taxon>Emericellopsis</taxon>
    </lineage>
</organism>
<dbReference type="OrthoDB" id="5239590at2759"/>
<dbReference type="AlphaFoldDB" id="A0A9Q0BFT4"/>
<feature type="compositionally biased region" description="Acidic residues" evidence="1">
    <location>
        <begin position="27"/>
        <end position="36"/>
    </location>
</feature>
<keyword evidence="3" id="KW-1185">Reference proteome</keyword>
<gene>
    <name evidence="2" type="ORF">J7T54_002135</name>
</gene>
<evidence type="ECO:0000313" key="3">
    <source>
        <dbReference type="Proteomes" id="UP001055219"/>
    </source>
</evidence>
<reference evidence="2" key="2">
    <citation type="submission" date="2022-07" db="EMBL/GenBank/DDBJ databases">
        <authorList>
            <person name="Goncalves M.F.M."/>
            <person name="Hilario S."/>
            <person name="Van De Peer Y."/>
            <person name="Esteves A.C."/>
            <person name="Alves A."/>
        </authorList>
    </citation>
    <scope>NUCLEOTIDE SEQUENCE</scope>
    <source>
        <strain evidence="2">MUM 19.33</strain>
    </source>
</reference>
<reference evidence="2" key="1">
    <citation type="journal article" date="2021" name="J Fungi (Basel)">
        <title>Genomic and Metabolomic Analyses of the Marine Fungus Emericellopsis cladophorae: Insights into Saltwater Adaptability Mechanisms and Its Biosynthetic Potential.</title>
        <authorList>
            <person name="Goncalves M.F.M."/>
            <person name="Hilario S."/>
            <person name="Van de Peer Y."/>
            <person name="Esteves A.C."/>
            <person name="Alves A."/>
        </authorList>
    </citation>
    <scope>NUCLEOTIDE SEQUENCE</scope>
    <source>
        <strain evidence="2">MUM 19.33</strain>
    </source>
</reference>
<feature type="region of interest" description="Disordered" evidence="1">
    <location>
        <begin position="26"/>
        <end position="50"/>
    </location>
</feature>
<sequence length="199" mass="21436">MVHVAVNDVMKTFWVTPGSPCSSVCLDDPDLDDSDPESSNTTPEDIDSGFEHGHESDQQWFFYNLRFAVNYCVLGDFNATDIEAGPCATKESCGALDKTLSDGLLEPAYSEAYDYCDASNSVVLSSYMDDCVTCVHSFNPYMANSGCEQKPLSGTIVGLNETIFTTNTVLITDPSTTSSADTSTGPQDVYTCKSEDAAT</sequence>
<comment type="caution">
    <text evidence="2">The sequence shown here is derived from an EMBL/GenBank/DDBJ whole genome shotgun (WGS) entry which is preliminary data.</text>
</comment>
<name>A0A9Q0BFT4_9HYPO</name>
<feature type="compositionally biased region" description="Low complexity" evidence="1">
    <location>
        <begin position="175"/>
        <end position="184"/>
    </location>
</feature>
<evidence type="ECO:0000256" key="1">
    <source>
        <dbReference type="SAM" id="MobiDB-lite"/>
    </source>
</evidence>
<dbReference type="GeneID" id="75828650"/>
<feature type="region of interest" description="Disordered" evidence="1">
    <location>
        <begin position="175"/>
        <end position="199"/>
    </location>
</feature>
<accession>A0A9Q0BFT4</accession>
<dbReference type="Proteomes" id="UP001055219">
    <property type="component" value="Unassembled WGS sequence"/>
</dbReference>